<accession>A0A4Q9DLR0</accession>
<keyword evidence="13" id="KW-1185">Reference proteome</keyword>
<feature type="transmembrane region" description="Helical" evidence="9">
    <location>
        <begin position="137"/>
        <end position="158"/>
    </location>
</feature>
<comment type="catalytic activity">
    <reaction evidence="1">
        <text>ATP + protein L-histidine = ADP + protein N-phospho-L-histidine.</text>
        <dbReference type="EC" id="2.7.13.3"/>
    </reaction>
</comment>
<evidence type="ECO:0000256" key="6">
    <source>
        <dbReference type="ARBA" id="ARBA00022777"/>
    </source>
</evidence>
<gene>
    <name evidence="12" type="ORF">EYB31_21315</name>
</gene>
<evidence type="ECO:0000256" key="3">
    <source>
        <dbReference type="ARBA" id="ARBA00022553"/>
    </source>
</evidence>
<dbReference type="Gene3D" id="3.30.565.10">
    <property type="entry name" value="Histidine kinase-like ATPase, C-terminal domain"/>
    <property type="match status" value="1"/>
</dbReference>
<keyword evidence="6 12" id="KW-0418">Kinase</keyword>
<keyword evidence="4" id="KW-0808">Transferase</keyword>
<dbReference type="PANTHER" id="PTHR24421">
    <property type="entry name" value="NITRATE/NITRITE SENSOR PROTEIN NARX-RELATED"/>
    <property type="match status" value="1"/>
</dbReference>
<dbReference type="RefSeq" id="WP_131015432.1">
    <property type="nucleotide sequence ID" value="NZ_SIRE01000015.1"/>
</dbReference>
<evidence type="ECO:0000256" key="1">
    <source>
        <dbReference type="ARBA" id="ARBA00000085"/>
    </source>
</evidence>
<keyword evidence="7" id="KW-0067">ATP-binding</keyword>
<name>A0A4Q9DLR0_9BACL</name>
<evidence type="ECO:0000259" key="11">
    <source>
        <dbReference type="Pfam" id="PF07730"/>
    </source>
</evidence>
<protein>
    <recommendedName>
        <fullName evidence="2">histidine kinase</fullName>
        <ecNumber evidence="2">2.7.13.3</ecNumber>
    </recommendedName>
</protein>
<evidence type="ECO:0000256" key="2">
    <source>
        <dbReference type="ARBA" id="ARBA00012438"/>
    </source>
</evidence>
<evidence type="ECO:0000256" key="5">
    <source>
        <dbReference type="ARBA" id="ARBA00022741"/>
    </source>
</evidence>
<dbReference type="CDD" id="cd16917">
    <property type="entry name" value="HATPase_UhpB-NarQ-NarX-like"/>
    <property type="match status" value="1"/>
</dbReference>
<dbReference type="GO" id="GO:0000155">
    <property type="term" value="F:phosphorelay sensor kinase activity"/>
    <property type="evidence" value="ECO:0007669"/>
    <property type="project" value="InterPro"/>
</dbReference>
<dbReference type="Gene3D" id="1.20.5.1930">
    <property type="match status" value="1"/>
</dbReference>
<feature type="transmembrane region" description="Helical" evidence="9">
    <location>
        <begin position="40"/>
        <end position="59"/>
    </location>
</feature>
<dbReference type="EC" id="2.7.13.3" evidence="2"/>
<keyword evidence="9" id="KW-1133">Transmembrane helix</keyword>
<dbReference type="Pfam" id="PF02518">
    <property type="entry name" value="HATPase_c"/>
    <property type="match status" value="1"/>
</dbReference>
<dbReference type="InterPro" id="IPR003594">
    <property type="entry name" value="HATPase_dom"/>
</dbReference>
<organism evidence="12 13">
    <name type="scientific">Paenibacillus thalictri</name>
    <dbReference type="NCBI Taxonomy" id="2527873"/>
    <lineage>
        <taxon>Bacteria</taxon>
        <taxon>Bacillati</taxon>
        <taxon>Bacillota</taxon>
        <taxon>Bacilli</taxon>
        <taxon>Bacillales</taxon>
        <taxon>Paenibacillaceae</taxon>
        <taxon>Paenibacillus</taxon>
    </lineage>
</organism>
<evidence type="ECO:0000313" key="12">
    <source>
        <dbReference type="EMBL" id="TBL76087.1"/>
    </source>
</evidence>
<feature type="domain" description="Histidine kinase/HSP90-like ATPase" evidence="10">
    <location>
        <begin position="324"/>
        <end position="412"/>
    </location>
</feature>
<keyword evidence="8" id="KW-0902">Two-component regulatory system</keyword>
<dbReference type="PANTHER" id="PTHR24421:SF10">
    <property type="entry name" value="NITRATE_NITRITE SENSOR PROTEIN NARQ"/>
    <property type="match status" value="1"/>
</dbReference>
<evidence type="ECO:0000256" key="4">
    <source>
        <dbReference type="ARBA" id="ARBA00022679"/>
    </source>
</evidence>
<dbReference type="SUPFAM" id="SSF55874">
    <property type="entry name" value="ATPase domain of HSP90 chaperone/DNA topoisomerase II/histidine kinase"/>
    <property type="match status" value="1"/>
</dbReference>
<dbReference type="InterPro" id="IPR050482">
    <property type="entry name" value="Sensor_HK_TwoCompSys"/>
</dbReference>
<feature type="transmembrane region" description="Helical" evidence="9">
    <location>
        <begin position="164"/>
        <end position="181"/>
    </location>
</feature>
<sequence>MDTRTGIYRSEIDVKKERETMSAEEHQNTDALPVRSKRTIWVRTAGSYIAVAVAVHNSFKDPLSPPSWIEWLCLFGYLLLFWFPRGKTYSLRGIALISLVIALMHTLNVTVFHSGYWNVTLQLILVGFMASRTGERYIPWIAGGIVAEMVLLSFMFPVSLENRMWNLVSIAGVYFGVRGLVERNEFHRRTRRHLEALQQAHAELQEAAVVSMHHAVLEERSRIARDIHDSLGHSLTSLIVQLQAVQYMVANGPDEAREAVKNMLAVARQSLQDIRTSVHALADDGPSIGLDSLRALVSQTQIHTGLQCRFQVDERLELPSGVLIALYRILQEALTNITKHAEAASVHVELHKREDGVYMEIADNGKLAQAGELQLGFGMQGMKQRAAALGGSCEWTAGQPSGLKIKVQIPLTVEEESRDGGTAAEHTHPAR</sequence>
<dbReference type="OrthoDB" id="9781904at2"/>
<dbReference type="GO" id="GO:0046983">
    <property type="term" value="F:protein dimerization activity"/>
    <property type="evidence" value="ECO:0007669"/>
    <property type="project" value="InterPro"/>
</dbReference>
<proteinExistence type="predicted"/>
<evidence type="ECO:0000256" key="8">
    <source>
        <dbReference type="ARBA" id="ARBA00023012"/>
    </source>
</evidence>
<evidence type="ECO:0000259" key="10">
    <source>
        <dbReference type="Pfam" id="PF02518"/>
    </source>
</evidence>
<reference evidence="12 13" key="1">
    <citation type="submission" date="2019-02" db="EMBL/GenBank/DDBJ databases">
        <title>Paenibacillus sp. nov., isolated from surface-sterilized tissue of Thalictrum simplex L.</title>
        <authorList>
            <person name="Tuo L."/>
        </authorList>
    </citation>
    <scope>NUCLEOTIDE SEQUENCE [LARGE SCALE GENOMIC DNA]</scope>
    <source>
        <strain evidence="12 13">N2SHLJ1</strain>
    </source>
</reference>
<dbReference type="GO" id="GO:0005524">
    <property type="term" value="F:ATP binding"/>
    <property type="evidence" value="ECO:0007669"/>
    <property type="project" value="UniProtKB-KW"/>
</dbReference>
<dbReference type="AlphaFoldDB" id="A0A4Q9DLR0"/>
<keyword evidence="3" id="KW-0597">Phosphoprotein</keyword>
<dbReference type="GO" id="GO:0016020">
    <property type="term" value="C:membrane"/>
    <property type="evidence" value="ECO:0007669"/>
    <property type="project" value="InterPro"/>
</dbReference>
<evidence type="ECO:0000313" key="13">
    <source>
        <dbReference type="Proteomes" id="UP000293142"/>
    </source>
</evidence>
<keyword evidence="9" id="KW-0472">Membrane</keyword>
<keyword evidence="5" id="KW-0547">Nucleotide-binding</keyword>
<feature type="domain" description="Signal transduction histidine kinase subgroup 3 dimerisation and phosphoacceptor" evidence="11">
    <location>
        <begin position="219"/>
        <end position="282"/>
    </location>
</feature>
<evidence type="ECO:0000256" key="7">
    <source>
        <dbReference type="ARBA" id="ARBA00022840"/>
    </source>
</evidence>
<dbReference type="Pfam" id="PF07730">
    <property type="entry name" value="HisKA_3"/>
    <property type="match status" value="1"/>
</dbReference>
<keyword evidence="9" id="KW-0812">Transmembrane</keyword>
<feature type="transmembrane region" description="Helical" evidence="9">
    <location>
        <begin position="90"/>
        <end position="108"/>
    </location>
</feature>
<dbReference type="Proteomes" id="UP000293142">
    <property type="component" value="Unassembled WGS sequence"/>
</dbReference>
<evidence type="ECO:0000256" key="9">
    <source>
        <dbReference type="SAM" id="Phobius"/>
    </source>
</evidence>
<dbReference type="InterPro" id="IPR011712">
    <property type="entry name" value="Sig_transdc_His_kin_sub3_dim/P"/>
</dbReference>
<dbReference type="InterPro" id="IPR036890">
    <property type="entry name" value="HATPase_C_sf"/>
</dbReference>
<comment type="caution">
    <text evidence="12">The sequence shown here is derived from an EMBL/GenBank/DDBJ whole genome shotgun (WGS) entry which is preliminary data.</text>
</comment>
<dbReference type="EMBL" id="SIRE01000015">
    <property type="protein sequence ID" value="TBL76087.1"/>
    <property type="molecule type" value="Genomic_DNA"/>
</dbReference>
<feature type="transmembrane region" description="Helical" evidence="9">
    <location>
        <begin position="65"/>
        <end position="83"/>
    </location>
</feature>